<dbReference type="VEuPathDB" id="FungiDB:CPAG_02630"/>
<sequence length="344" mass="39162">MPVGLQPRLDPTALLSPNLQSSHGQMDMESEWVSSFGDIVANENFPNDTTSSVVGTASSLGSPTKFEENGGHDSDSDVDSLPHGLGRTWQPPSLPSSLRSSLTNLDQYILRISSRLKHNLSTIRAERDQALQRWEQAKETNARLAEALQVEKARRAKLEEFFVQYKSTEIVHIPVWPPHTRFSPPLSDGGEEVRKEDPPFQFLYDNPLYQGYELNINLITLRVKGLISHRFPAKAAVLVEEALEKAEKLKYIPIYAKCLYWKGRILDLQGQRQEAAKAFLDARPCIGKYREGEDLIQWLMEYEEDIEELHYDQQHNYRGSNFGVTRRRPPRRLCVPAAELPPTP</sequence>
<evidence type="ECO:0000313" key="2">
    <source>
        <dbReference type="EMBL" id="KMM66291.1"/>
    </source>
</evidence>
<protein>
    <submittedName>
        <fullName evidence="2">Uncharacterized protein</fullName>
    </submittedName>
</protein>
<dbReference type="Proteomes" id="UP000054567">
    <property type="component" value="Unassembled WGS sequence"/>
</dbReference>
<accession>A0A0J6F092</accession>
<dbReference type="EMBL" id="DS268109">
    <property type="protein sequence ID" value="KMM66291.1"/>
    <property type="molecule type" value="Genomic_DNA"/>
</dbReference>
<evidence type="ECO:0000256" key="1">
    <source>
        <dbReference type="SAM" id="MobiDB-lite"/>
    </source>
</evidence>
<dbReference type="AlphaFoldDB" id="A0A0J6F092"/>
<dbReference type="OrthoDB" id="4312109at2759"/>
<name>A0A0J6F092_COCPO</name>
<reference evidence="3" key="3">
    <citation type="journal article" date="2010" name="Genome Res.">
        <title>Population genomic sequencing of Coccidioides fungi reveals recent hybridization and transposon control.</title>
        <authorList>
            <person name="Neafsey D.E."/>
            <person name="Barker B.M."/>
            <person name="Sharpton T.J."/>
            <person name="Stajich J.E."/>
            <person name="Park D.J."/>
            <person name="Whiston E."/>
            <person name="Hung C.-Y."/>
            <person name="McMahan C."/>
            <person name="White J."/>
            <person name="Sykes S."/>
            <person name="Heiman D."/>
            <person name="Young S."/>
            <person name="Zeng Q."/>
            <person name="Abouelleil A."/>
            <person name="Aftuck L."/>
            <person name="Bessette D."/>
            <person name="Brown A."/>
            <person name="FitzGerald M."/>
            <person name="Lui A."/>
            <person name="Macdonald J.P."/>
            <person name="Priest M."/>
            <person name="Orbach M.J."/>
            <person name="Galgiani J.N."/>
            <person name="Kirkland T.N."/>
            <person name="Cole G.T."/>
            <person name="Birren B.W."/>
            <person name="Henn M.R."/>
            <person name="Taylor J.W."/>
            <person name="Rounsley S.D."/>
        </authorList>
    </citation>
    <scope>NUCLEOTIDE SEQUENCE [LARGE SCALE GENOMIC DNA]</scope>
    <source>
        <strain evidence="3">RMSCC 3488</strain>
    </source>
</reference>
<gene>
    <name evidence="2" type="ORF">CPAG_02630</name>
</gene>
<reference evidence="3" key="2">
    <citation type="journal article" date="2009" name="Genome Res.">
        <title>Comparative genomic analyses of the human fungal pathogens Coccidioides and their relatives.</title>
        <authorList>
            <person name="Sharpton T.J."/>
            <person name="Stajich J.E."/>
            <person name="Rounsley S.D."/>
            <person name="Gardner M.J."/>
            <person name="Wortman J.R."/>
            <person name="Jordar V.S."/>
            <person name="Maiti R."/>
            <person name="Kodira C.D."/>
            <person name="Neafsey D.E."/>
            <person name="Zeng Q."/>
            <person name="Hung C.-Y."/>
            <person name="McMahan C."/>
            <person name="Muszewska A."/>
            <person name="Grynberg M."/>
            <person name="Mandel M.A."/>
            <person name="Kellner E.M."/>
            <person name="Barker B.M."/>
            <person name="Galgiani J.N."/>
            <person name="Orbach M.J."/>
            <person name="Kirkland T.N."/>
            <person name="Cole G.T."/>
            <person name="Henn M.R."/>
            <person name="Birren B.W."/>
            <person name="Taylor J.W."/>
        </authorList>
    </citation>
    <scope>NUCLEOTIDE SEQUENCE [LARGE SCALE GENOMIC DNA]</scope>
    <source>
        <strain evidence="3">RMSCC 3488</strain>
    </source>
</reference>
<reference evidence="2 3" key="1">
    <citation type="submission" date="2007-06" db="EMBL/GenBank/DDBJ databases">
        <title>The Genome Sequence of Coccidioides posadasii RMSCC_3488.</title>
        <authorList>
            <consortium name="Coccidioides Genome Resources Consortium"/>
            <consortium name="The Broad Institute Genome Sequencing Platform"/>
            <person name="Henn M.R."/>
            <person name="Sykes S."/>
            <person name="Young S."/>
            <person name="Jaffe D."/>
            <person name="Berlin A."/>
            <person name="Alvarez P."/>
            <person name="Butler J."/>
            <person name="Gnerre S."/>
            <person name="Grabherr M."/>
            <person name="Mauceli E."/>
            <person name="Brockman W."/>
            <person name="Kodira C."/>
            <person name="Alvarado L."/>
            <person name="Zeng Q."/>
            <person name="Crawford M."/>
            <person name="Antoine C."/>
            <person name="Devon K."/>
            <person name="Galgiani J."/>
            <person name="Orsborn K."/>
            <person name="Lewis M.L."/>
            <person name="Nusbaum C."/>
            <person name="Galagan J."/>
            <person name="Birren B."/>
        </authorList>
    </citation>
    <scope>NUCLEOTIDE SEQUENCE [LARGE SCALE GENOMIC DNA]</scope>
    <source>
        <strain evidence="2 3">RMSCC 3488</strain>
    </source>
</reference>
<feature type="compositionally biased region" description="Basic and acidic residues" evidence="1">
    <location>
        <begin position="65"/>
        <end position="75"/>
    </location>
</feature>
<organism evidence="2 3">
    <name type="scientific">Coccidioides posadasii RMSCC 3488</name>
    <dbReference type="NCBI Taxonomy" id="454284"/>
    <lineage>
        <taxon>Eukaryota</taxon>
        <taxon>Fungi</taxon>
        <taxon>Dikarya</taxon>
        <taxon>Ascomycota</taxon>
        <taxon>Pezizomycotina</taxon>
        <taxon>Eurotiomycetes</taxon>
        <taxon>Eurotiomycetidae</taxon>
        <taxon>Onygenales</taxon>
        <taxon>Onygenaceae</taxon>
        <taxon>Coccidioides</taxon>
    </lineage>
</organism>
<feature type="compositionally biased region" description="Polar residues" evidence="1">
    <location>
        <begin position="45"/>
        <end position="62"/>
    </location>
</feature>
<feature type="region of interest" description="Disordered" evidence="1">
    <location>
        <begin position="1"/>
        <end position="27"/>
    </location>
</feature>
<proteinExistence type="predicted"/>
<feature type="compositionally biased region" description="Polar residues" evidence="1">
    <location>
        <begin position="15"/>
        <end position="24"/>
    </location>
</feature>
<feature type="region of interest" description="Disordered" evidence="1">
    <location>
        <begin position="45"/>
        <end position="97"/>
    </location>
</feature>
<evidence type="ECO:0000313" key="3">
    <source>
        <dbReference type="Proteomes" id="UP000054567"/>
    </source>
</evidence>